<sequence>MSKTITQLVDELPTGGVTVMVLRGLDFVIPGQWNNLVGFENSVRTITGENDPALIQQISERALWLYNDKSEGYQKALWLYQTIDSAGTALGTAALANKIGENISFLGFLNHLTPKANKAQAIDLSLKLVAELVGFCLINGIPGDSIGDFVGSLADYSGESLMRMTALVCLDGLIPLGPDFISSALSTIQGLTPKELEQNEGFKKIQDVIPGNSSQQKLNLIQQSFGSVTGWMGDFVSQHNLTPEKVVKNLQGFVDITNDKLDYVAAFLDMTTNYYTHTGTQTLARRLIERAVAEI</sequence>
<proteinExistence type="predicted"/>
<dbReference type="EMBL" id="CZDF01000156">
    <property type="protein sequence ID" value="CUR33231.1"/>
    <property type="molecule type" value="Genomic_DNA"/>
</dbReference>
<keyword evidence="2" id="KW-1185">Reference proteome</keyword>
<dbReference type="STRING" id="671072.PL9214500478"/>
<name>A0A1J1LL78_9CYAN</name>
<evidence type="ECO:0000313" key="1">
    <source>
        <dbReference type="EMBL" id="CUR33231.1"/>
    </source>
</evidence>
<dbReference type="Proteomes" id="UP000184315">
    <property type="component" value="Unassembled WGS sequence"/>
</dbReference>
<dbReference type="RefSeq" id="WP_072719857.1">
    <property type="nucleotide sequence ID" value="NZ_LN889802.1"/>
</dbReference>
<dbReference type="OrthoDB" id="261494at2"/>
<evidence type="ECO:0000313" key="2">
    <source>
        <dbReference type="Proteomes" id="UP000184315"/>
    </source>
</evidence>
<gene>
    <name evidence="1" type="ORF">PL9214500478</name>
</gene>
<dbReference type="AlphaFoldDB" id="A0A1J1LL78"/>
<organism evidence="1 2">
    <name type="scientific">Planktothrix tepida PCC 9214</name>
    <dbReference type="NCBI Taxonomy" id="671072"/>
    <lineage>
        <taxon>Bacteria</taxon>
        <taxon>Bacillati</taxon>
        <taxon>Cyanobacteriota</taxon>
        <taxon>Cyanophyceae</taxon>
        <taxon>Oscillatoriophycideae</taxon>
        <taxon>Oscillatoriales</taxon>
        <taxon>Microcoleaceae</taxon>
        <taxon>Planktothrix</taxon>
    </lineage>
</organism>
<reference evidence="2" key="1">
    <citation type="submission" date="2015-10" db="EMBL/GenBank/DDBJ databases">
        <authorList>
            <person name="Regsiter A."/>
            <person name="william w."/>
        </authorList>
    </citation>
    <scope>NUCLEOTIDE SEQUENCE [LARGE SCALE GENOMIC DNA]</scope>
</reference>
<accession>A0A1J1LL78</accession>
<protein>
    <submittedName>
        <fullName evidence="1">Uncharacterized protein</fullName>
    </submittedName>
</protein>